<dbReference type="InterPro" id="IPR005495">
    <property type="entry name" value="LptG/LptF_permease"/>
</dbReference>
<dbReference type="Pfam" id="PF03739">
    <property type="entry name" value="LptF_LptG"/>
    <property type="match status" value="1"/>
</dbReference>
<evidence type="ECO:0000256" key="2">
    <source>
        <dbReference type="ARBA" id="ARBA00022475"/>
    </source>
</evidence>
<dbReference type="InterPro" id="IPR030923">
    <property type="entry name" value="LptG"/>
</dbReference>
<dbReference type="PANTHER" id="PTHR33529">
    <property type="entry name" value="SLR0882 PROTEIN-RELATED"/>
    <property type="match status" value="1"/>
</dbReference>
<dbReference type="RefSeq" id="WP_289502735.1">
    <property type="nucleotide sequence ID" value="NZ_CP116805.1"/>
</dbReference>
<protein>
    <submittedName>
        <fullName evidence="7">LPS export ABC transporter permease LptG</fullName>
    </submittedName>
</protein>
<dbReference type="AlphaFoldDB" id="A0AAE9XTR6"/>
<proteinExistence type="predicted"/>
<evidence type="ECO:0000256" key="4">
    <source>
        <dbReference type="ARBA" id="ARBA00022989"/>
    </source>
</evidence>
<keyword evidence="5 6" id="KW-0472">Membrane</keyword>
<evidence type="ECO:0000256" key="1">
    <source>
        <dbReference type="ARBA" id="ARBA00004651"/>
    </source>
</evidence>
<evidence type="ECO:0000256" key="3">
    <source>
        <dbReference type="ARBA" id="ARBA00022692"/>
    </source>
</evidence>
<reference evidence="7" key="1">
    <citation type="submission" date="2023-01" db="EMBL/GenBank/DDBJ databases">
        <title>The genome sequence of Kordiimonadaceae bacterium 6D33.</title>
        <authorList>
            <person name="Liu Y."/>
        </authorList>
    </citation>
    <scope>NUCLEOTIDE SEQUENCE</scope>
    <source>
        <strain evidence="7">6D33</strain>
    </source>
</reference>
<dbReference type="GO" id="GO:0055085">
    <property type="term" value="P:transmembrane transport"/>
    <property type="evidence" value="ECO:0007669"/>
    <property type="project" value="InterPro"/>
</dbReference>
<dbReference type="EMBL" id="CP116805">
    <property type="protein sequence ID" value="WCL53223.1"/>
    <property type="molecule type" value="Genomic_DNA"/>
</dbReference>
<gene>
    <name evidence="7" type="primary">lptG</name>
    <name evidence="7" type="ORF">PH603_11825</name>
</gene>
<keyword evidence="4 6" id="KW-1133">Transmembrane helix</keyword>
<sequence length="382" mass="42194">MAMKFLRPLMPSGTLARYMIRMHLGRFFGILIGLCAVLQLLDLLAQSDEIMAADGATSASLITYVGLRLPQIISQFVPFVALLATLLTLATLNQHSEVIVMKAAGLSAHRILLPVGYASFFIAVAHFTFNETVVVDATDQLDYWAEHGYAIDLPPKTSNTGRVWVKEGETVILVEAVSQVQNRVVLDKVNLFERDGSGRLKAIARADFAWHQDGKWTLHEVRRFDAGSHELSVTPLEEWNIPTRPQRFMALTVKPKHESLFSLWHSIDELKAEGLPTERLMTSLLHKIAAPASSLLMPLLAAVAAFGVHRAGSLFMRLVMGMALGFGFFVADNFMLAMGEFGVAPPLLASFAPFLLFLVVGYAVIFHTEEGHKLPRRKEVSA</sequence>
<feature type="transmembrane region" description="Helical" evidence="6">
    <location>
        <begin position="111"/>
        <end position="129"/>
    </location>
</feature>
<dbReference type="NCBIfam" id="TIGR04408">
    <property type="entry name" value="LptG_lptG"/>
    <property type="match status" value="1"/>
</dbReference>
<keyword evidence="3 6" id="KW-0812">Transmembrane</keyword>
<evidence type="ECO:0000256" key="5">
    <source>
        <dbReference type="ARBA" id="ARBA00023136"/>
    </source>
</evidence>
<keyword evidence="2" id="KW-1003">Cell membrane</keyword>
<keyword evidence="8" id="KW-1185">Reference proteome</keyword>
<dbReference type="GO" id="GO:0043190">
    <property type="term" value="C:ATP-binding cassette (ABC) transporter complex"/>
    <property type="evidence" value="ECO:0007669"/>
    <property type="project" value="InterPro"/>
</dbReference>
<evidence type="ECO:0000256" key="6">
    <source>
        <dbReference type="SAM" id="Phobius"/>
    </source>
</evidence>
<feature type="transmembrane region" description="Helical" evidence="6">
    <location>
        <begin position="315"/>
        <end position="335"/>
    </location>
</feature>
<dbReference type="Proteomes" id="UP001217500">
    <property type="component" value="Chromosome"/>
</dbReference>
<comment type="subcellular location">
    <subcellularLocation>
        <location evidence="1">Cell membrane</location>
        <topology evidence="1">Multi-pass membrane protein</topology>
    </subcellularLocation>
</comment>
<dbReference type="KEGG" id="gso:PH603_11825"/>
<organism evidence="7 8">
    <name type="scientific">Gimibacter soli</name>
    <dbReference type="NCBI Taxonomy" id="3024400"/>
    <lineage>
        <taxon>Bacteria</taxon>
        <taxon>Pseudomonadati</taxon>
        <taxon>Pseudomonadota</taxon>
        <taxon>Alphaproteobacteria</taxon>
        <taxon>Kordiimonadales</taxon>
        <taxon>Temperatibacteraceae</taxon>
        <taxon>Gimibacter</taxon>
    </lineage>
</organism>
<name>A0AAE9XTR6_9PROT</name>
<feature type="transmembrane region" description="Helical" evidence="6">
    <location>
        <begin position="288"/>
        <end position="308"/>
    </location>
</feature>
<dbReference type="GO" id="GO:0015920">
    <property type="term" value="P:lipopolysaccharide transport"/>
    <property type="evidence" value="ECO:0007669"/>
    <property type="project" value="TreeGrafter"/>
</dbReference>
<dbReference type="PANTHER" id="PTHR33529:SF2">
    <property type="entry name" value="LIPOPOLYSACCHARIDE EXPORT SYSTEM PERMEASE PROTEIN LPTG"/>
    <property type="match status" value="1"/>
</dbReference>
<evidence type="ECO:0000313" key="7">
    <source>
        <dbReference type="EMBL" id="WCL53223.1"/>
    </source>
</evidence>
<feature type="transmembrane region" description="Helical" evidence="6">
    <location>
        <begin position="347"/>
        <end position="368"/>
    </location>
</feature>
<feature type="transmembrane region" description="Helical" evidence="6">
    <location>
        <begin position="71"/>
        <end position="90"/>
    </location>
</feature>
<evidence type="ECO:0000313" key="8">
    <source>
        <dbReference type="Proteomes" id="UP001217500"/>
    </source>
</evidence>
<accession>A0AAE9XTR6</accession>